<dbReference type="PANTHER" id="PTHR46832">
    <property type="entry name" value="5'-METHYLTHIOADENOSINE/S-ADENOSYLHOMOCYSTEINE NUCLEOSIDASE"/>
    <property type="match status" value="1"/>
</dbReference>
<dbReference type="GO" id="GO:0005829">
    <property type="term" value="C:cytosol"/>
    <property type="evidence" value="ECO:0007669"/>
    <property type="project" value="TreeGrafter"/>
</dbReference>
<protein>
    <submittedName>
        <fullName evidence="2">5'-methylthioadenosine/S-adenosylhomocysteine nucleosidase</fullName>
        <ecNumber evidence="2">3.2.2.9</ecNumber>
    </submittedName>
</protein>
<dbReference type="EC" id="3.2.2.9" evidence="2"/>
<reference evidence="2 3" key="1">
    <citation type="submission" date="2019-02" db="EMBL/GenBank/DDBJ databases">
        <title>Deep-cultivation of Planctomycetes and their phenomic and genomic characterization uncovers novel biology.</title>
        <authorList>
            <person name="Wiegand S."/>
            <person name="Jogler M."/>
            <person name="Boedeker C."/>
            <person name="Pinto D."/>
            <person name="Vollmers J."/>
            <person name="Rivas-Marin E."/>
            <person name="Kohn T."/>
            <person name="Peeters S.H."/>
            <person name="Heuer A."/>
            <person name="Rast P."/>
            <person name="Oberbeckmann S."/>
            <person name="Bunk B."/>
            <person name="Jeske O."/>
            <person name="Meyerdierks A."/>
            <person name="Storesund J.E."/>
            <person name="Kallscheuer N."/>
            <person name="Luecker S."/>
            <person name="Lage O.M."/>
            <person name="Pohl T."/>
            <person name="Merkel B.J."/>
            <person name="Hornburger P."/>
            <person name="Mueller R.-W."/>
            <person name="Bruemmer F."/>
            <person name="Labrenz M."/>
            <person name="Spormann A.M."/>
            <person name="Op den Camp H."/>
            <person name="Overmann J."/>
            <person name="Amann R."/>
            <person name="Jetten M.S.M."/>
            <person name="Mascher T."/>
            <person name="Medema M.H."/>
            <person name="Devos D.P."/>
            <person name="Kaster A.-K."/>
            <person name="Ovreas L."/>
            <person name="Rohde M."/>
            <person name="Galperin M.Y."/>
            <person name="Jogler C."/>
        </authorList>
    </citation>
    <scope>NUCLEOTIDE SEQUENCE [LARGE SCALE GENOMIC DNA]</scope>
    <source>
        <strain evidence="2 3">HG66A1</strain>
    </source>
</reference>
<keyword evidence="3" id="KW-1185">Reference proteome</keyword>
<feature type="domain" description="Nucleoside phosphorylase" evidence="1">
    <location>
        <begin position="12"/>
        <end position="121"/>
    </location>
</feature>
<dbReference type="PANTHER" id="PTHR46832:SF1">
    <property type="entry name" value="5'-METHYLTHIOADENOSINE_S-ADENOSYLHOMOCYSTEINE NUCLEOSIDASE"/>
    <property type="match status" value="1"/>
</dbReference>
<dbReference type="EMBL" id="CP036266">
    <property type="protein sequence ID" value="QDT21708.1"/>
    <property type="molecule type" value="Genomic_DNA"/>
</dbReference>
<dbReference type="GO" id="GO:0008782">
    <property type="term" value="F:adenosylhomocysteine nucleosidase activity"/>
    <property type="evidence" value="ECO:0007669"/>
    <property type="project" value="UniProtKB-EC"/>
</dbReference>
<dbReference type="Gene3D" id="3.40.50.1580">
    <property type="entry name" value="Nucleoside phosphorylase domain"/>
    <property type="match status" value="1"/>
</dbReference>
<dbReference type="InterPro" id="IPR035994">
    <property type="entry name" value="Nucleoside_phosphorylase_sf"/>
</dbReference>
<sequence>MNQPQDDKAHADIGLVCALPMEVQPFLDRCEHLKKYTGGSYVFRGGFLDRIKVAVVQTGVGFARARAATQALIDAHSPPWVLSIGFSGALQSGMRVGDIVVATSICDLHGQELTNDVHFPEDPENGLYVGRILNADEIVRTVEEKQKLAAEYDALAVDLESLAVAQVCHAQQRGFMAIRVISDDCSTDLPKEVLSILGETGAVRAGAALGAVFKRPESIKEMWKMRGDASRAATRLASFLEGVVVQLYDARH</sequence>
<evidence type="ECO:0000313" key="2">
    <source>
        <dbReference type="EMBL" id="QDT21708.1"/>
    </source>
</evidence>
<dbReference type="GO" id="GO:0019284">
    <property type="term" value="P:L-methionine salvage from S-adenosylmethionine"/>
    <property type="evidence" value="ECO:0007669"/>
    <property type="project" value="TreeGrafter"/>
</dbReference>
<feature type="domain" description="Nucleoside phosphorylase" evidence="1">
    <location>
        <begin position="128"/>
        <end position="189"/>
    </location>
</feature>
<dbReference type="OrthoDB" id="261107at2"/>
<keyword evidence="2" id="KW-0326">Glycosidase</keyword>
<gene>
    <name evidence="2" type="primary">mtnN</name>
    <name evidence="2" type="ORF">HG66A1_35110</name>
</gene>
<dbReference type="AlphaFoldDB" id="A0A517PQQ5"/>
<dbReference type="SUPFAM" id="SSF53167">
    <property type="entry name" value="Purine and uridine phosphorylases"/>
    <property type="match status" value="1"/>
</dbReference>
<dbReference type="Pfam" id="PF01048">
    <property type="entry name" value="PNP_UDP_1"/>
    <property type="match status" value="2"/>
</dbReference>
<dbReference type="GO" id="GO:0008930">
    <property type="term" value="F:methylthioadenosine nucleosidase activity"/>
    <property type="evidence" value="ECO:0007669"/>
    <property type="project" value="TreeGrafter"/>
</dbReference>
<dbReference type="RefSeq" id="WP_145186436.1">
    <property type="nucleotide sequence ID" value="NZ_CP036266.1"/>
</dbReference>
<dbReference type="InterPro" id="IPR000845">
    <property type="entry name" value="Nucleoside_phosphorylase_d"/>
</dbReference>
<dbReference type="GO" id="GO:0009116">
    <property type="term" value="P:nucleoside metabolic process"/>
    <property type="evidence" value="ECO:0007669"/>
    <property type="project" value="InterPro"/>
</dbReference>
<dbReference type="Proteomes" id="UP000320421">
    <property type="component" value="Chromosome"/>
</dbReference>
<name>A0A517PQQ5_9PLAN</name>
<accession>A0A5A8AYA9</accession>
<evidence type="ECO:0000313" key="3">
    <source>
        <dbReference type="Proteomes" id="UP000320421"/>
    </source>
</evidence>
<evidence type="ECO:0000259" key="1">
    <source>
        <dbReference type="Pfam" id="PF01048"/>
    </source>
</evidence>
<organism evidence="2 3">
    <name type="scientific">Gimesia chilikensis</name>
    <dbReference type="NCBI Taxonomy" id="2605989"/>
    <lineage>
        <taxon>Bacteria</taxon>
        <taxon>Pseudomonadati</taxon>
        <taxon>Planctomycetota</taxon>
        <taxon>Planctomycetia</taxon>
        <taxon>Planctomycetales</taxon>
        <taxon>Planctomycetaceae</taxon>
        <taxon>Gimesia</taxon>
    </lineage>
</organism>
<dbReference type="CDD" id="cd17877">
    <property type="entry name" value="NP_MTAN-like"/>
    <property type="match status" value="1"/>
</dbReference>
<accession>A0A517PQQ5</accession>
<keyword evidence="2" id="KW-0378">Hydrolase</keyword>
<proteinExistence type="predicted"/>